<proteinExistence type="predicted"/>
<evidence type="ECO:0000256" key="1">
    <source>
        <dbReference type="SAM" id="SignalP"/>
    </source>
</evidence>
<dbReference type="STRING" id="81858.BST23_02680"/>
<evidence type="ECO:0000313" key="2">
    <source>
        <dbReference type="EMBL" id="ORA68751.1"/>
    </source>
</evidence>
<accession>A0A1A0R5G1</accession>
<reference evidence="2 3" key="1">
    <citation type="submission" date="2017-02" db="EMBL/GenBank/DDBJ databases">
        <title>The new phylogeny of genus Mycobacterium.</title>
        <authorList>
            <person name="Tortoli E."/>
            <person name="Trovato A."/>
            <person name="Cirillo D.M."/>
        </authorList>
    </citation>
    <scope>NUCLEOTIDE SEQUENCE [LARGE SCALE GENOMIC DNA]</scope>
    <source>
        <strain evidence="2 3">FI-09383</strain>
    </source>
</reference>
<dbReference type="EMBL" id="MVHP01000002">
    <property type="protein sequence ID" value="ORA68751.1"/>
    <property type="molecule type" value="Genomic_DNA"/>
</dbReference>
<dbReference type="Proteomes" id="UP000192772">
    <property type="component" value="Unassembled WGS sequence"/>
</dbReference>
<dbReference type="AlphaFoldDB" id="A0A1A0R5G1"/>
<dbReference type="RefSeq" id="WP_064889586.1">
    <property type="nucleotide sequence ID" value="NZ_LZSM01000001.1"/>
</dbReference>
<comment type="caution">
    <text evidence="2">The sequence shown here is derived from an EMBL/GenBank/DDBJ whole genome shotgun (WGS) entry which is preliminary data.</text>
</comment>
<protein>
    <submittedName>
        <fullName evidence="2">Uncharacterized protein</fullName>
    </submittedName>
</protein>
<feature type="signal peptide" evidence="1">
    <location>
        <begin position="1"/>
        <end position="31"/>
    </location>
</feature>
<feature type="chain" id="PRO_5030024954" evidence="1">
    <location>
        <begin position="32"/>
        <end position="136"/>
    </location>
</feature>
<gene>
    <name evidence="2" type="ORF">BST23_02680</name>
</gene>
<sequence length="136" mass="14774">MNGVITKFQTGVAACALATAATVIPATTVQAAPEVPMPAAPVTQMLDFVPLQPQPIEPGDPRSWFQNSLWWIGASNPNPPDNERVWFSFNPFALIPTFLRPFFGWMGNLNFQLCFAGLSAKIGPYGSFSVSVGRRC</sequence>
<organism evidence="2 3">
    <name type="scientific">Mycolicibacterium elephantis</name>
    <dbReference type="NCBI Taxonomy" id="81858"/>
    <lineage>
        <taxon>Bacteria</taxon>
        <taxon>Bacillati</taxon>
        <taxon>Actinomycetota</taxon>
        <taxon>Actinomycetes</taxon>
        <taxon>Mycobacteriales</taxon>
        <taxon>Mycobacteriaceae</taxon>
        <taxon>Mycolicibacterium</taxon>
    </lineage>
</organism>
<keyword evidence="1" id="KW-0732">Signal</keyword>
<evidence type="ECO:0000313" key="3">
    <source>
        <dbReference type="Proteomes" id="UP000192772"/>
    </source>
</evidence>
<dbReference type="OrthoDB" id="4753002at2"/>
<name>A0A1A0R5G1_9MYCO</name>
<accession>A0A1X0D8Q0</accession>